<dbReference type="Proteomes" id="UP000315947">
    <property type="component" value="Chromosome"/>
</dbReference>
<protein>
    <submittedName>
        <fullName evidence="3">MBL fold metallo-hydrolase</fullName>
    </submittedName>
</protein>
<dbReference type="RefSeq" id="WP_144044409.1">
    <property type="nucleotide sequence ID" value="NZ_CP041614.1"/>
</dbReference>
<feature type="domain" description="Metallo-beta-lactamase" evidence="2">
    <location>
        <begin position="90"/>
        <end position="284"/>
    </location>
</feature>
<dbReference type="Pfam" id="PF00753">
    <property type="entry name" value="Lactamase_B"/>
    <property type="match status" value="1"/>
</dbReference>
<evidence type="ECO:0000256" key="1">
    <source>
        <dbReference type="SAM" id="SignalP"/>
    </source>
</evidence>
<keyword evidence="1" id="KW-0732">Signal</keyword>
<proteinExistence type="predicted"/>
<feature type="signal peptide" evidence="1">
    <location>
        <begin position="1"/>
        <end position="21"/>
    </location>
</feature>
<name>A0ABX5WSG8_9GAMM</name>
<dbReference type="SUPFAM" id="SSF56281">
    <property type="entry name" value="Metallo-hydrolase/oxidoreductase"/>
    <property type="match status" value="1"/>
</dbReference>
<dbReference type="InterPro" id="IPR036866">
    <property type="entry name" value="RibonucZ/Hydroxyglut_hydro"/>
</dbReference>
<dbReference type="InterPro" id="IPR001279">
    <property type="entry name" value="Metallo-B-lactamas"/>
</dbReference>
<evidence type="ECO:0000313" key="3">
    <source>
        <dbReference type="EMBL" id="QDO82016.1"/>
    </source>
</evidence>
<evidence type="ECO:0000259" key="2">
    <source>
        <dbReference type="SMART" id="SM00849"/>
    </source>
</evidence>
<gene>
    <name evidence="3" type="ORF">FM037_00735</name>
</gene>
<dbReference type="PANTHER" id="PTHR42951:SF22">
    <property type="entry name" value="METALLO BETA-LACTAMASE SUPERFAMILY LIPOPROTEIN"/>
    <property type="match status" value="1"/>
</dbReference>
<dbReference type="PANTHER" id="PTHR42951">
    <property type="entry name" value="METALLO-BETA-LACTAMASE DOMAIN-CONTAINING"/>
    <property type="match status" value="1"/>
</dbReference>
<dbReference type="InterPro" id="IPR050855">
    <property type="entry name" value="NDM-1-like"/>
</dbReference>
<evidence type="ECO:0000313" key="4">
    <source>
        <dbReference type="Proteomes" id="UP000315947"/>
    </source>
</evidence>
<keyword evidence="4" id="KW-1185">Reference proteome</keyword>
<reference evidence="3 4" key="1">
    <citation type="submission" date="2019-07" db="EMBL/GenBank/DDBJ databases">
        <title>Shewanella sp. YLB-06 whole genomic sequence.</title>
        <authorList>
            <person name="Yu L."/>
        </authorList>
    </citation>
    <scope>NUCLEOTIDE SEQUENCE [LARGE SCALE GENOMIC DNA]</scope>
    <source>
        <strain evidence="3 4">YLB-06</strain>
    </source>
</reference>
<dbReference type="Gene3D" id="3.60.15.10">
    <property type="entry name" value="Ribonuclease Z/Hydroxyacylglutathione hydrolase-like"/>
    <property type="match status" value="1"/>
</dbReference>
<dbReference type="SMART" id="SM00849">
    <property type="entry name" value="Lactamase_B"/>
    <property type="match status" value="1"/>
</dbReference>
<dbReference type="EMBL" id="CP041614">
    <property type="protein sequence ID" value="QDO82016.1"/>
    <property type="molecule type" value="Genomic_DNA"/>
</dbReference>
<organism evidence="3 4">
    <name type="scientific">Shewanella psychropiezotolerans</name>
    <dbReference type="NCBI Taxonomy" id="2593655"/>
    <lineage>
        <taxon>Bacteria</taxon>
        <taxon>Pseudomonadati</taxon>
        <taxon>Pseudomonadota</taxon>
        <taxon>Gammaproteobacteria</taxon>
        <taxon>Alteromonadales</taxon>
        <taxon>Shewanellaceae</taxon>
        <taxon>Shewanella</taxon>
    </lineage>
</organism>
<feature type="chain" id="PRO_5046129937" evidence="1">
    <location>
        <begin position="22"/>
        <end position="373"/>
    </location>
</feature>
<sequence length="373" mass="41843">MKPFLTLAPLALALLTANVHASYYTQNTEQQRIYFPDEVRPLVEDFVAPSSTKSLEPGQKIDHLFDRQFNGTEATIQKLGDQTYWIGVNYYSATVIINEAGVLVIDPLGDHRIDPLIEAIKSLTDKPITAIMYSHYHLDHVGGGNQLKEAIEREYPGVGPLRIISGKQVAKKINEHSVVNEQGIREPKVPAPNEVYDLTRPQRVKFGSRYIHLIAPIGSGHTPDNTLIMIPEDRVVHFADMINPDQLPFYNFAGAENFHGYEKDLSSLLGKRLSSHWDFINGGHGNIGSKQDVKALLTYIEDLRTEVGKQLEIAPYTPLESDGNHFIWAKRWQDEITSKVQDALEPKYGDKYGFSSGVVETHAAMVLSDMIDH</sequence>
<accession>A0ABX5WSG8</accession>